<dbReference type="EMBL" id="ON191532">
    <property type="protein sequence ID" value="URG17500.1"/>
    <property type="molecule type" value="Genomic_DNA"/>
</dbReference>
<reference evidence="1" key="1">
    <citation type="submission" date="2022-04" db="EMBL/GenBank/DDBJ databases">
        <authorList>
            <person name="Hwangbo M."/>
            <person name="Wang B."/>
            <person name="Yang S.-H."/>
            <person name="Gill J.J."/>
            <person name="Chu K.-H."/>
            <person name="Young R."/>
        </authorList>
    </citation>
    <scope>NUCLEOTIDE SEQUENCE</scope>
</reference>
<proteinExistence type="predicted"/>
<name>A0A9E7LF49_9CAUD</name>
<sequence length="108" mass="11983">MASQLRWQPNVVGADEEDLRLCGEALLDDAKALAPDLSGDLKRSGFVRVEGDSVIVGFDAEYALKQHYRTDFEHPRGGEALFLKKAIDEFGPVVEQILAEQLRRRLGG</sequence>
<evidence type="ECO:0000313" key="1">
    <source>
        <dbReference type="EMBL" id="URG17500.1"/>
    </source>
</evidence>
<protein>
    <submittedName>
        <fullName evidence="1">Head to tail connector protein</fullName>
    </submittedName>
</protein>
<gene>
    <name evidence="1" type="ORF">Mbo4_010</name>
</gene>
<evidence type="ECO:0000313" key="2">
    <source>
        <dbReference type="Proteomes" id="UP001057085"/>
    </source>
</evidence>
<keyword evidence="2" id="KW-1185">Reference proteome</keyword>
<organism evidence="1 2">
    <name type="scientific">Rhodococcus phage Mbo4</name>
    <dbReference type="NCBI Taxonomy" id="2936912"/>
    <lineage>
        <taxon>Viruses</taxon>
        <taxon>Duplodnaviria</taxon>
        <taxon>Heunggongvirae</taxon>
        <taxon>Uroviricota</taxon>
        <taxon>Caudoviricetes</taxon>
        <taxon>Mboquatrovirus</taxon>
        <taxon>Mboquatrovirus Mbo4</taxon>
    </lineage>
</organism>
<accession>A0A9E7LF49</accession>
<dbReference type="Proteomes" id="UP001057085">
    <property type="component" value="Segment"/>
</dbReference>